<gene>
    <name evidence="1" type="ORF">H9632_15355</name>
</gene>
<evidence type="ECO:0000313" key="1">
    <source>
        <dbReference type="EMBL" id="MBD8034448.1"/>
    </source>
</evidence>
<dbReference type="Proteomes" id="UP000600565">
    <property type="component" value="Unassembled WGS sequence"/>
</dbReference>
<accession>A0ABR8XR79</accession>
<protein>
    <submittedName>
        <fullName evidence="1">Dehydrogenase</fullName>
    </submittedName>
</protein>
<proteinExistence type="predicted"/>
<dbReference type="RefSeq" id="WP_191704946.1">
    <property type="nucleotide sequence ID" value="NZ_JACSPW010000016.1"/>
</dbReference>
<reference evidence="1 2" key="1">
    <citation type="submission" date="2020-08" db="EMBL/GenBank/DDBJ databases">
        <title>A Genomic Blueprint of the Chicken Gut Microbiome.</title>
        <authorList>
            <person name="Gilroy R."/>
            <person name="Ravi A."/>
            <person name="Getino M."/>
            <person name="Pursley I."/>
            <person name="Horton D.L."/>
            <person name="Alikhan N.-F."/>
            <person name="Baker D."/>
            <person name="Gharbi K."/>
            <person name="Hall N."/>
            <person name="Watson M."/>
            <person name="Adriaenssens E.M."/>
            <person name="Foster-Nyarko E."/>
            <person name="Jarju S."/>
            <person name="Secka A."/>
            <person name="Antonio M."/>
            <person name="Oren A."/>
            <person name="Chaudhuri R."/>
            <person name="La Ragione R.M."/>
            <person name="Hildebrand F."/>
            <person name="Pallen M.J."/>
        </authorList>
    </citation>
    <scope>NUCLEOTIDE SEQUENCE [LARGE SCALE GENOMIC DNA]</scope>
    <source>
        <strain evidence="1 2">Sa1YVA6</strain>
    </source>
</reference>
<dbReference type="EMBL" id="JACSPW010000016">
    <property type="protein sequence ID" value="MBD8034448.1"/>
    <property type="molecule type" value="Genomic_DNA"/>
</dbReference>
<name>A0ABR8XR79_9BACL</name>
<evidence type="ECO:0000313" key="2">
    <source>
        <dbReference type="Proteomes" id="UP000600565"/>
    </source>
</evidence>
<sequence length="121" mass="14041">MSRLYTDYFNQTALTVPTHFIDVKSGETVEVSAEIFNQIEYHTENQTLIHLVLSALTEYFHPIKKRELNEDILMELAEIKQMLQENQINKAYVKIPKKKAQPKTTDLDLKEVDDILEVFGG</sequence>
<organism evidence="1 2">
    <name type="scientific">Solibacillus merdavium</name>
    <dbReference type="NCBI Taxonomy" id="2762218"/>
    <lineage>
        <taxon>Bacteria</taxon>
        <taxon>Bacillati</taxon>
        <taxon>Bacillota</taxon>
        <taxon>Bacilli</taxon>
        <taxon>Bacillales</taxon>
        <taxon>Caryophanaceae</taxon>
        <taxon>Solibacillus</taxon>
    </lineage>
</organism>
<comment type="caution">
    <text evidence="1">The sequence shown here is derived from an EMBL/GenBank/DDBJ whole genome shotgun (WGS) entry which is preliminary data.</text>
</comment>
<keyword evidence="2" id="KW-1185">Reference proteome</keyword>